<organism evidence="1 2">
    <name type="scientific">Diphasiastrum complanatum</name>
    <name type="common">Issler's clubmoss</name>
    <name type="synonym">Lycopodium complanatum</name>
    <dbReference type="NCBI Taxonomy" id="34168"/>
    <lineage>
        <taxon>Eukaryota</taxon>
        <taxon>Viridiplantae</taxon>
        <taxon>Streptophyta</taxon>
        <taxon>Embryophyta</taxon>
        <taxon>Tracheophyta</taxon>
        <taxon>Lycopodiopsida</taxon>
        <taxon>Lycopodiales</taxon>
        <taxon>Lycopodiaceae</taxon>
        <taxon>Lycopodioideae</taxon>
        <taxon>Diphasiastrum</taxon>
    </lineage>
</organism>
<evidence type="ECO:0000313" key="2">
    <source>
        <dbReference type="Proteomes" id="UP001162992"/>
    </source>
</evidence>
<gene>
    <name evidence="1" type="ORF">O6H91_07G103700</name>
</gene>
<sequence>MGGDGDWFYPGMSPFQFVKQRPRSFYGSQTGAQGHEAGYPFSRKHVYAPDASLSGRNRAVPGGEANRQWKETSSPNAGSIRKTKVTTIPVQDGNEESLKSGNLQGKKFAMPSDLEGRVVGKSKGDLEGQNAVGFSENAKKIVPGTVSHNSAACNRASGAMMKEDTAAILIQSRFRGYMVRRTAPLNCLRVIMSVMSQLRKLKTQIITDEYMDRLRADPKERVKLSETIMSLLLRLDALQGVHSTVREIRKAAVREAVALQETVDSELQKSLSETQERSKASPAAECNCSVNASDSTPSDNQGTEKRLETAPITHFMSGTFSKNVEESIGSAVPMELSKLLVEENETRHLGGDTDCYITSDEILYIDERDSDGHREMASHPHTTEDDTSVATKSSKLDLEDAMIEHEDAGISCKDAATTGATRSEGEIFCSDKNMEQNEPSLENGSSAEADSDALHLLQIENEELKRMLKRCRMTNELQTSLICDLRDRLSLLERRLEEKSKTAVKSSSKCKKRSSKGGRISERRSTRNRNRSRLSHIWSEDENCDEAARDDDSQENSE</sequence>
<accession>A0ACC2D851</accession>
<proteinExistence type="predicted"/>
<protein>
    <submittedName>
        <fullName evidence="1">Uncharacterized protein</fullName>
    </submittedName>
</protein>
<keyword evidence="2" id="KW-1185">Reference proteome</keyword>
<evidence type="ECO:0000313" key="1">
    <source>
        <dbReference type="EMBL" id="KAJ7550496.1"/>
    </source>
</evidence>
<comment type="caution">
    <text evidence="1">The sequence shown here is derived from an EMBL/GenBank/DDBJ whole genome shotgun (WGS) entry which is preliminary data.</text>
</comment>
<dbReference type="Proteomes" id="UP001162992">
    <property type="component" value="Chromosome 7"/>
</dbReference>
<name>A0ACC2D851_DIPCM</name>
<reference evidence="2" key="1">
    <citation type="journal article" date="2024" name="Proc. Natl. Acad. Sci. U.S.A.">
        <title>Extraordinary preservation of gene collinearity over three hundred million years revealed in homosporous lycophytes.</title>
        <authorList>
            <person name="Li C."/>
            <person name="Wickell D."/>
            <person name="Kuo L.Y."/>
            <person name="Chen X."/>
            <person name="Nie B."/>
            <person name="Liao X."/>
            <person name="Peng D."/>
            <person name="Ji J."/>
            <person name="Jenkins J."/>
            <person name="Williams M."/>
            <person name="Shu S."/>
            <person name="Plott C."/>
            <person name="Barry K."/>
            <person name="Rajasekar S."/>
            <person name="Grimwood J."/>
            <person name="Han X."/>
            <person name="Sun S."/>
            <person name="Hou Z."/>
            <person name="He W."/>
            <person name="Dai G."/>
            <person name="Sun C."/>
            <person name="Schmutz J."/>
            <person name="Leebens-Mack J.H."/>
            <person name="Li F.W."/>
            <person name="Wang L."/>
        </authorList>
    </citation>
    <scope>NUCLEOTIDE SEQUENCE [LARGE SCALE GENOMIC DNA]</scope>
    <source>
        <strain evidence="2">cv. PW_Plant_1</strain>
    </source>
</reference>
<dbReference type="EMBL" id="CM055098">
    <property type="protein sequence ID" value="KAJ7550496.1"/>
    <property type="molecule type" value="Genomic_DNA"/>
</dbReference>